<proteinExistence type="predicted"/>
<accession>A0A951IRV5</accession>
<sequence length="195" mass="22466">MKQYAFTMILIVILIGCDQKGELSQGNWIITEGTYKGQKIHFLSTGLIQFRDAEGNINANLKFFKGGRITLPGINSADIRGRWNVIDKKLYLSIDTAKYDFIYKTHEKPQSLSSLIENNIQQKRYLDSLEKVDSINLINWQKKNPLLSNEFRDVMKVYSNPFEITIKGDVLMLESNTTTLKAFKDRSIEKMFEGI</sequence>
<gene>
    <name evidence="1" type="ORF">EGN73_02165</name>
</gene>
<dbReference type="RefSeq" id="WP_219286662.1">
    <property type="nucleotide sequence ID" value="NZ_RPHB01000001.1"/>
</dbReference>
<organism evidence="1 2">
    <name type="scientific">Arthrospiribacter ruber</name>
    <dbReference type="NCBI Taxonomy" id="2487934"/>
    <lineage>
        <taxon>Bacteria</taxon>
        <taxon>Pseudomonadati</taxon>
        <taxon>Bacteroidota</taxon>
        <taxon>Cytophagia</taxon>
        <taxon>Cytophagales</taxon>
        <taxon>Cyclobacteriaceae</taxon>
        <taxon>Arthrospiribacter</taxon>
    </lineage>
</organism>
<keyword evidence="2" id="KW-1185">Reference proteome</keyword>
<reference evidence="1 2" key="1">
    <citation type="journal article" date="2020" name="Syst. Appl. Microbiol.">
        <title>Arthrospiribacter ruber gen. nov., sp. nov., a novel bacterium isolated from Arthrospira cultures.</title>
        <authorList>
            <person name="Waleron M."/>
            <person name="Misztak A."/>
            <person name="Waleron M.M."/>
            <person name="Furmaniak M."/>
            <person name="Mrozik A."/>
            <person name="Waleron K."/>
        </authorList>
    </citation>
    <scope>NUCLEOTIDE SEQUENCE [LARGE SCALE GENOMIC DNA]</scope>
    <source>
        <strain evidence="1 2">DPMB0001</strain>
    </source>
</reference>
<evidence type="ECO:0000313" key="1">
    <source>
        <dbReference type="EMBL" id="MBW3466620.1"/>
    </source>
</evidence>
<evidence type="ECO:0000313" key="2">
    <source>
        <dbReference type="Proteomes" id="UP000727490"/>
    </source>
</evidence>
<name>A0A951IRV5_9BACT</name>
<protein>
    <submittedName>
        <fullName evidence="1">Uncharacterized protein</fullName>
    </submittedName>
</protein>
<dbReference type="PROSITE" id="PS51257">
    <property type="entry name" value="PROKAR_LIPOPROTEIN"/>
    <property type="match status" value="1"/>
</dbReference>
<comment type="caution">
    <text evidence="1">The sequence shown here is derived from an EMBL/GenBank/DDBJ whole genome shotgun (WGS) entry which is preliminary data.</text>
</comment>
<dbReference type="AlphaFoldDB" id="A0A951IRV5"/>
<dbReference type="EMBL" id="RPHB01000001">
    <property type="protein sequence ID" value="MBW3466620.1"/>
    <property type="molecule type" value="Genomic_DNA"/>
</dbReference>
<dbReference type="Proteomes" id="UP000727490">
    <property type="component" value="Unassembled WGS sequence"/>
</dbReference>